<keyword evidence="2" id="KW-1185">Reference proteome</keyword>
<proteinExistence type="predicted"/>
<evidence type="ECO:0000313" key="1">
    <source>
        <dbReference type="EMBL" id="KAI4318696.1"/>
    </source>
</evidence>
<accession>A0ACB9M410</accession>
<comment type="caution">
    <text evidence="1">The sequence shown here is derived from an EMBL/GenBank/DDBJ whole genome shotgun (WGS) entry which is preliminary data.</text>
</comment>
<dbReference type="Proteomes" id="UP001057402">
    <property type="component" value="Chromosome 10"/>
</dbReference>
<gene>
    <name evidence="1" type="ORF">MLD38_032371</name>
</gene>
<protein>
    <submittedName>
        <fullName evidence="1">Uncharacterized protein</fullName>
    </submittedName>
</protein>
<name>A0ACB9M410_9MYRT</name>
<evidence type="ECO:0000313" key="2">
    <source>
        <dbReference type="Proteomes" id="UP001057402"/>
    </source>
</evidence>
<organism evidence="1 2">
    <name type="scientific">Melastoma candidum</name>
    <dbReference type="NCBI Taxonomy" id="119954"/>
    <lineage>
        <taxon>Eukaryota</taxon>
        <taxon>Viridiplantae</taxon>
        <taxon>Streptophyta</taxon>
        <taxon>Embryophyta</taxon>
        <taxon>Tracheophyta</taxon>
        <taxon>Spermatophyta</taxon>
        <taxon>Magnoliopsida</taxon>
        <taxon>eudicotyledons</taxon>
        <taxon>Gunneridae</taxon>
        <taxon>Pentapetalae</taxon>
        <taxon>rosids</taxon>
        <taxon>malvids</taxon>
        <taxon>Myrtales</taxon>
        <taxon>Melastomataceae</taxon>
        <taxon>Melastomatoideae</taxon>
        <taxon>Melastomateae</taxon>
        <taxon>Melastoma</taxon>
    </lineage>
</organism>
<sequence length="158" mass="17675">MASLFEIRRRQPELIRPACPTPSEFKNLSDIDDQDALRFQIRILLVYGSDVGKSLDPVRLVRDGLAKALLFYYPLAGRLKERSQRKLVVDCTGEGVLFVEGDADFSVDRCTRAFRPSTREAVRTTRGSEPAPLESSGRRRDSSVERCGRDQGGPSLDS</sequence>
<reference evidence="2" key="1">
    <citation type="journal article" date="2023" name="Front. Plant Sci.">
        <title>Chromosomal-level genome assembly of Melastoma candidum provides insights into trichome evolution.</title>
        <authorList>
            <person name="Zhong Y."/>
            <person name="Wu W."/>
            <person name="Sun C."/>
            <person name="Zou P."/>
            <person name="Liu Y."/>
            <person name="Dai S."/>
            <person name="Zhou R."/>
        </authorList>
    </citation>
    <scope>NUCLEOTIDE SEQUENCE [LARGE SCALE GENOMIC DNA]</scope>
</reference>
<dbReference type="EMBL" id="CM042889">
    <property type="protein sequence ID" value="KAI4318696.1"/>
    <property type="molecule type" value="Genomic_DNA"/>
</dbReference>